<reference evidence="4" key="1">
    <citation type="submission" date="2020-11" db="EMBL/GenBank/DDBJ databases">
        <title>Bacterial whole genome sequence for Panacibacter sp. DH6.</title>
        <authorList>
            <person name="Le V."/>
            <person name="Ko S."/>
            <person name="Ahn C.-Y."/>
            <person name="Oh H.-M."/>
        </authorList>
    </citation>
    <scope>NUCLEOTIDE SEQUENCE</scope>
    <source>
        <strain evidence="4">DH6</strain>
    </source>
</reference>
<dbReference type="SUPFAM" id="SSF55811">
    <property type="entry name" value="Nudix"/>
    <property type="match status" value="1"/>
</dbReference>
<dbReference type="InterPro" id="IPR020084">
    <property type="entry name" value="NUDIX_hydrolase_CS"/>
</dbReference>
<dbReference type="InterPro" id="IPR000086">
    <property type="entry name" value="NUDIX_hydrolase_dom"/>
</dbReference>
<dbReference type="CDD" id="cd02883">
    <property type="entry name" value="NUDIX_Hydrolase"/>
    <property type="match status" value="1"/>
</dbReference>
<gene>
    <name evidence="4" type="ORF">I5907_18865</name>
</gene>
<evidence type="ECO:0000313" key="4">
    <source>
        <dbReference type="EMBL" id="MBG9378307.1"/>
    </source>
</evidence>
<evidence type="ECO:0000256" key="2">
    <source>
        <dbReference type="ARBA" id="ARBA00022801"/>
    </source>
</evidence>
<dbReference type="PROSITE" id="PS00893">
    <property type="entry name" value="NUDIX_BOX"/>
    <property type="match status" value="1"/>
</dbReference>
<evidence type="ECO:0000256" key="1">
    <source>
        <dbReference type="ARBA" id="ARBA00001946"/>
    </source>
</evidence>
<name>A0A931MCY9_9BACT</name>
<dbReference type="RefSeq" id="WP_196992345.1">
    <property type="nucleotide sequence ID" value="NZ_JADWYR010000002.1"/>
</dbReference>
<dbReference type="Pfam" id="PF00293">
    <property type="entry name" value="NUDIX"/>
    <property type="match status" value="1"/>
</dbReference>
<dbReference type="InterPro" id="IPR015797">
    <property type="entry name" value="NUDIX_hydrolase-like_dom_sf"/>
</dbReference>
<comment type="cofactor">
    <cofactor evidence="1">
        <name>Mg(2+)</name>
        <dbReference type="ChEBI" id="CHEBI:18420"/>
    </cofactor>
</comment>
<dbReference type="Gene3D" id="3.90.79.10">
    <property type="entry name" value="Nucleoside Triphosphate Pyrophosphohydrolase"/>
    <property type="match status" value="1"/>
</dbReference>
<evidence type="ECO:0000259" key="3">
    <source>
        <dbReference type="PROSITE" id="PS51462"/>
    </source>
</evidence>
<organism evidence="4 5">
    <name type="scientific">Panacibacter microcysteis</name>
    <dbReference type="NCBI Taxonomy" id="2793269"/>
    <lineage>
        <taxon>Bacteria</taxon>
        <taxon>Pseudomonadati</taxon>
        <taxon>Bacteroidota</taxon>
        <taxon>Chitinophagia</taxon>
        <taxon>Chitinophagales</taxon>
        <taxon>Chitinophagaceae</taxon>
        <taxon>Panacibacter</taxon>
    </lineage>
</organism>
<dbReference type="PANTHER" id="PTHR43046:SF2">
    <property type="entry name" value="8-OXO-DGTP DIPHOSPHATASE-RELATED"/>
    <property type="match status" value="1"/>
</dbReference>
<sequence>MGKLKICAGGFIMKENRFLFGRRSAKKKWAPGVWDIAGGHAETGEDIYDTLIRETFEETGIIVKNAELLTVTDVWDANNQDYFTYHIYMITAWEGQPANTSDEHTALAWFTLNELYELPLALSFYPMLIEKWMNAQASANIV</sequence>
<comment type="caution">
    <text evidence="4">The sequence shown here is derived from an EMBL/GenBank/DDBJ whole genome shotgun (WGS) entry which is preliminary data.</text>
</comment>
<protein>
    <submittedName>
        <fullName evidence="4">NUDIX hydrolase</fullName>
    </submittedName>
</protein>
<dbReference type="PANTHER" id="PTHR43046">
    <property type="entry name" value="GDP-MANNOSE MANNOSYL HYDROLASE"/>
    <property type="match status" value="1"/>
</dbReference>
<dbReference type="AlphaFoldDB" id="A0A931MCY9"/>
<keyword evidence="2 4" id="KW-0378">Hydrolase</keyword>
<feature type="domain" description="Nudix hydrolase" evidence="3">
    <location>
        <begin position="3"/>
        <end position="135"/>
    </location>
</feature>
<dbReference type="EMBL" id="JADWYR010000002">
    <property type="protein sequence ID" value="MBG9378307.1"/>
    <property type="molecule type" value="Genomic_DNA"/>
</dbReference>
<proteinExistence type="predicted"/>
<dbReference type="Proteomes" id="UP000628448">
    <property type="component" value="Unassembled WGS sequence"/>
</dbReference>
<dbReference type="GO" id="GO:0016787">
    <property type="term" value="F:hydrolase activity"/>
    <property type="evidence" value="ECO:0007669"/>
    <property type="project" value="UniProtKB-KW"/>
</dbReference>
<keyword evidence="5" id="KW-1185">Reference proteome</keyword>
<dbReference type="PROSITE" id="PS51462">
    <property type="entry name" value="NUDIX"/>
    <property type="match status" value="1"/>
</dbReference>
<accession>A0A931MCY9</accession>
<evidence type="ECO:0000313" key="5">
    <source>
        <dbReference type="Proteomes" id="UP000628448"/>
    </source>
</evidence>